<evidence type="ECO:0000313" key="2">
    <source>
        <dbReference type="Proteomes" id="UP000030645"/>
    </source>
</evidence>
<dbReference type="EMBL" id="KE344207">
    <property type="protein sequence ID" value="EXB54736.1"/>
    <property type="molecule type" value="Genomic_DNA"/>
</dbReference>
<dbReference type="SUPFAM" id="SSF55681">
    <property type="entry name" value="Class II aaRS and biotin synthetases"/>
    <property type="match status" value="1"/>
</dbReference>
<dbReference type="InterPro" id="IPR045864">
    <property type="entry name" value="aa-tRNA-synth_II/BPL/LPL"/>
</dbReference>
<gene>
    <name evidence="1" type="ORF">L484_012836</name>
</gene>
<dbReference type="Proteomes" id="UP000030645">
    <property type="component" value="Unassembled WGS sequence"/>
</dbReference>
<dbReference type="STRING" id="981085.W9QUQ3"/>
<organism evidence="1 2">
    <name type="scientific">Morus notabilis</name>
    <dbReference type="NCBI Taxonomy" id="981085"/>
    <lineage>
        <taxon>Eukaryota</taxon>
        <taxon>Viridiplantae</taxon>
        <taxon>Streptophyta</taxon>
        <taxon>Embryophyta</taxon>
        <taxon>Tracheophyta</taxon>
        <taxon>Spermatophyta</taxon>
        <taxon>Magnoliopsida</taxon>
        <taxon>eudicotyledons</taxon>
        <taxon>Gunneridae</taxon>
        <taxon>Pentapetalae</taxon>
        <taxon>rosids</taxon>
        <taxon>fabids</taxon>
        <taxon>Rosales</taxon>
        <taxon>Moraceae</taxon>
        <taxon>Moreae</taxon>
        <taxon>Morus</taxon>
    </lineage>
</organism>
<dbReference type="eggNOG" id="KOG2509">
    <property type="taxonomic scope" value="Eukaryota"/>
</dbReference>
<keyword evidence="2" id="KW-1185">Reference proteome</keyword>
<keyword evidence="1" id="KW-0436">Ligase</keyword>
<dbReference type="GO" id="GO:0006434">
    <property type="term" value="P:seryl-tRNA aminoacylation"/>
    <property type="evidence" value="ECO:0007669"/>
    <property type="project" value="InterPro"/>
</dbReference>
<name>W9QUQ3_9ROSA</name>
<reference evidence="2" key="1">
    <citation type="submission" date="2013-01" db="EMBL/GenBank/DDBJ databases">
        <title>Draft Genome Sequence of a Mulberry Tree, Morus notabilis C.K. Schneid.</title>
        <authorList>
            <person name="He N."/>
            <person name="Zhao S."/>
        </authorList>
    </citation>
    <scope>NUCLEOTIDE SEQUENCE</scope>
</reference>
<dbReference type="GO" id="GO:0005524">
    <property type="term" value="F:ATP binding"/>
    <property type="evidence" value="ECO:0007669"/>
    <property type="project" value="InterPro"/>
</dbReference>
<proteinExistence type="predicted"/>
<sequence>MSLPSEASQRAACADNHITSVGGAGRHSRLLSSSRQKGSDCLFELENHRKEANQITNQVKHLKIANNVVIRSWGEKRLEPELKNHVDRVRLLGIVDTKRALLEQLDEGLYKGKDHVHLLNSTLTATERTMCCILENYQKRNGAEVPEVLRNFMGGKTFLPFNSKSGS</sequence>
<dbReference type="PANTHER" id="PTHR11778">
    <property type="entry name" value="SERYL-TRNA SYNTHETASE"/>
    <property type="match status" value="1"/>
</dbReference>
<dbReference type="Gene3D" id="3.30.930.10">
    <property type="entry name" value="Bira Bifunctional Protein, Domain 2"/>
    <property type="match status" value="1"/>
</dbReference>
<protein>
    <submittedName>
        <fullName evidence="1">Serine--tRNA ligase</fullName>
    </submittedName>
</protein>
<evidence type="ECO:0000313" key="1">
    <source>
        <dbReference type="EMBL" id="EXB54736.1"/>
    </source>
</evidence>
<dbReference type="InterPro" id="IPR002317">
    <property type="entry name" value="Ser-tRNA-ligase_type_1"/>
</dbReference>
<dbReference type="GO" id="GO:0004828">
    <property type="term" value="F:serine-tRNA ligase activity"/>
    <property type="evidence" value="ECO:0007669"/>
    <property type="project" value="InterPro"/>
</dbReference>
<dbReference type="AlphaFoldDB" id="W9QUQ3"/>
<accession>W9QUQ3</accession>